<dbReference type="EC" id="2.1.1.37" evidence="7"/>
<evidence type="ECO:0000256" key="2">
    <source>
        <dbReference type="ARBA" id="ARBA00022679"/>
    </source>
</evidence>
<dbReference type="PROSITE" id="PS00095">
    <property type="entry name" value="C5_MTASE_2"/>
    <property type="match status" value="1"/>
</dbReference>
<dbReference type="RefSeq" id="WP_089317064.1">
    <property type="nucleotide sequence ID" value="NZ_FZNP01000033.1"/>
</dbReference>
<keyword evidence="1 5" id="KW-0489">Methyltransferase</keyword>
<accession>A0A239HT12</accession>
<dbReference type="GO" id="GO:0032259">
    <property type="term" value="P:methylation"/>
    <property type="evidence" value="ECO:0007669"/>
    <property type="project" value="UniProtKB-KW"/>
</dbReference>
<protein>
    <recommendedName>
        <fullName evidence="7">Cytosine-specific methyltransferase</fullName>
        <ecNumber evidence="7">2.1.1.37</ecNumber>
    </recommendedName>
</protein>
<proteinExistence type="inferred from homology"/>
<evidence type="ECO:0000256" key="6">
    <source>
        <dbReference type="RuleBase" id="RU000416"/>
    </source>
</evidence>
<dbReference type="Gene3D" id="3.40.50.150">
    <property type="entry name" value="Vaccinia Virus protein VP39"/>
    <property type="match status" value="1"/>
</dbReference>
<dbReference type="PRINTS" id="PR00105">
    <property type="entry name" value="C5METTRFRASE"/>
</dbReference>
<dbReference type="GO" id="GO:0044027">
    <property type="term" value="P:negative regulation of gene expression via chromosomal CpG island methylation"/>
    <property type="evidence" value="ECO:0007669"/>
    <property type="project" value="TreeGrafter"/>
</dbReference>
<keyword evidence="3 5" id="KW-0949">S-adenosyl-L-methionine</keyword>
<keyword evidence="4" id="KW-0680">Restriction system</keyword>
<dbReference type="EMBL" id="FZNP01000033">
    <property type="protein sequence ID" value="SNS83434.1"/>
    <property type="molecule type" value="Genomic_DNA"/>
</dbReference>
<evidence type="ECO:0000256" key="7">
    <source>
        <dbReference type="RuleBase" id="RU000417"/>
    </source>
</evidence>
<dbReference type="InterPro" id="IPR031303">
    <property type="entry name" value="C5_meth_CS"/>
</dbReference>
<evidence type="ECO:0000256" key="3">
    <source>
        <dbReference type="ARBA" id="ARBA00022691"/>
    </source>
</evidence>
<reference evidence="9" key="1">
    <citation type="submission" date="2017-06" db="EMBL/GenBank/DDBJ databases">
        <authorList>
            <person name="Varghese N."/>
            <person name="Submissions S."/>
        </authorList>
    </citation>
    <scope>NUCLEOTIDE SEQUENCE [LARGE SCALE GENOMIC DNA]</scope>
    <source>
        <strain evidence="9">DSM 44485</strain>
    </source>
</reference>
<organism evidence="8 9">
    <name type="scientific">Actinomadura mexicana</name>
    <dbReference type="NCBI Taxonomy" id="134959"/>
    <lineage>
        <taxon>Bacteria</taxon>
        <taxon>Bacillati</taxon>
        <taxon>Actinomycetota</taxon>
        <taxon>Actinomycetes</taxon>
        <taxon>Streptosporangiales</taxon>
        <taxon>Thermomonosporaceae</taxon>
        <taxon>Actinomadura</taxon>
    </lineage>
</organism>
<dbReference type="InterPro" id="IPR029063">
    <property type="entry name" value="SAM-dependent_MTases_sf"/>
</dbReference>
<keyword evidence="2 5" id="KW-0808">Transferase</keyword>
<comment type="catalytic activity">
    <reaction evidence="7">
        <text>a 2'-deoxycytidine in DNA + S-adenosyl-L-methionine = a 5-methyl-2'-deoxycytidine in DNA + S-adenosyl-L-homocysteine + H(+)</text>
        <dbReference type="Rhea" id="RHEA:13681"/>
        <dbReference type="Rhea" id="RHEA-COMP:11369"/>
        <dbReference type="Rhea" id="RHEA-COMP:11370"/>
        <dbReference type="ChEBI" id="CHEBI:15378"/>
        <dbReference type="ChEBI" id="CHEBI:57856"/>
        <dbReference type="ChEBI" id="CHEBI:59789"/>
        <dbReference type="ChEBI" id="CHEBI:85452"/>
        <dbReference type="ChEBI" id="CHEBI:85454"/>
        <dbReference type="EC" id="2.1.1.37"/>
    </reaction>
</comment>
<dbReference type="Pfam" id="PF00145">
    <property type="entry name" value="DNA_methylase"/>
    <property type="match status" value="1"/>
</dbReference>
<dbReference type="PROSITE" id="PS51679">
    <property type="entry name" value="SAM_MT_C5"/>
    <property type="match status" value="1"/>
</dbReference>
<dbReference type="SUPFAM" id="SSF53335">
    <property type="entry name" value="S-adenosyl-L-methionine-dependent methyltransferases"/>
    <property type="match status" value="1"/>
</dbReference>
<dbReference type="AlphaFoldDB" id="A0A239HT12"/>
<dbReference type="InterPro" id="IPR018117">
    <property type="entry name" value="C5_DNA_meth_AS"/>
</dbReference>
<dbReference type="GO" id="GO:0003677">
    <property type="term" value="F:DNA binding"/>
    <property type="evidence" value="ECO:0007669"/>
    <property type="project" value="TreeGrafter"/>
</dbReference>
<feature type="active site" evidence="5">
    <location>
        <position position="80"/>
    </location>
</feature>
<dbReference type="OrthoDB" id="9813719at2"/>
<comment type="similarity">
    <text evidence="5 6">Belongs to the class I-like SAM-binding methyltransferase superfamily. C5-methyltransferase family.</text>
</comment>
<sequence>MSDSEIASDAPQVVGLFAGIGGLELGLQRGLGAETKLLCEWWEPAQAVLRDRFPSIPLHADVQTLSELPQADIVTAGFPCTDLSQAGRMAGIHGEASGMIRHLFELLDKSSPKWVIIENVRNMLALNKGQAMEYLVSEFEKRKFRWAYRLVDSRFTGVPQRRQRVIMLASRSHDPREILFADDATEPDLSEYRDDAYGFYWTEGNRGLGWARDAIPTLKGGSGLGIPSPPAIWIRDAEIGRAIVTPTIGDAEALQGFPRDWTRAAQTHGRSGSSRWKLIGNAVTVGVAEWVGRRLASPGEWDDPGCLLLPKGIRWPNAAWGDEEQRWAVPVSMWPKRHEYSHLLDLVDPATTAPLSYRATNGFYGRLQASSLRYEEAFALALKQHAAAMQALAG</sequence>
<gene>
    <name evidence="8" type="ORF">SAMN06265355_13335</name>
</gene>
<name>A0A239HT12_9ACTN</name>
<dbReference type="GO" id="GO:0003886">
    <property type="term" value="F:DNA (cytosine-5-)-methyltransferase activity"/>
    <property type="evidence" value="ECO:0007669"/>
    <property type="project" value="UniProtKB-EC"/>
</dbReference>
<dbReference type="InterPro" id="IPR001525">
    <property type="entry name" value="C5_MeTfrase"/>
</dbReference>
<dbReference type="Proteomes" id="UP000198420">
    <property type="component" value="Unassembled WGS sequence"/>
</dbReference>
<evidence type="ECO:0000256" key="1">
    <source>
        <dbReference type="ARBA" id="ARBA00022603"/>
    </source>
</evidence>
<keyword evidence="9" id="KW-1185">Reference proteome</keyword>
<dbReference type="NCBIfam" id="TIGR00675">
    <property type="entry name" value="dcm"/>
    <property type="match status" value="1"/>
</dbReference>
<dbReference type="PANTHER" id="PTHR10629">
    <property type="entry name" value="CYTOSINE-SPECIFIC METHYLTRANSFERASE"/>
    <property type="match status" value="1"/>
</dbReference>
<evidence type="ECO:0000313" key="9">
    <source>
        <dbReference type="Proteomes" id="UP000198420"/>
    </source>
</evidence>
<dbReference type="GO" id="GO:0009307">
    <property type="term" value="P:DNA restriction-modification system"/>
    <property type="evidence" value="ECO:0007669"/>
    <property type="project" value="UniProtKB-KW"/>
</dbReference>
<dbReference type="InterPro" id="IPR050390">
    <property type="entry name" value="C5-Methyltransferase"/>
</dbReference>
<evidence type="ECO:0000256" key="4">
    <source>
        <dbReference type="ARBA" id="ARBA00022747"/>
    </source>
</evidence>
<evidence type="ECO:0000256" key="5">
    <source>
        <dbReference type="PROSITE-ProRule" id="PRU01016"/>
    </source>
</evidence>
<dbReference type="PROSITE" id="PS00094">
    <property type="entry name" value="C5_MTASE_1"/>
    <property type="match status" value="1"/>
</dbReference>
<evidence type="ECO:0000313" key="8">
    <source>
        <dbReference type="EMBL" id="SNS83434.1"/>
    </source>
</evidence>
<dbReference type="PANTHER" id="PTHR10629:SF50">
    <property type="entry name" value="DNA (CYTOSINE-5)-METHYLTRANSFERASE CMT3"/>
    <property type="match status" value="1"/>
</dbReference>